<dbReference type="RefSeq" id="WP_053028748.1">
    <property type="nucleotide sequence ID" value="NZ_CUEE01000001.1"/>
</dbReference>
<organism evidence="2 3">
    <name type="scientific">Staphylococcus borealis</name>
    <dbReference type="NCBI Taxonomy" id="2742203"/>
    <lineage>
        <taxon>Bacteria</taxon>
        <taxon>Bacillati</taxon>
        <taxon>Bacillota</taxon>
        <taxon>Bacilli</taxon>
        <taxon>Bacillales</taxon>
        <taxon>Staphylococcaceae</taxon>
        <taxon>Staphylococcus</taxon>
    </lineage>
</organism>
<evidence type="ECO:0000256" key="1">
    <source>
        <dbReference type="SAM" id="Phobius"/>
    </source>
</evidence>
<proteinExistence type="predicted"/>
<keyword evidence="3" id="KW-1185">Reference proteome</keyword>
<keyword evidence="1" id="KW-1133">Transmembrane helix</keyword>
<protein>
    <recommendedName>
        <fullName evidence="4">DUF2975 domain-containing protein</fullName>
    </recommendedName>
</protein>
<dbReference type="Proteomes" id="UP000610527">
    <property type="component" value="Unassembled WGS sequence"/>
</dbReference>
<evidence type="ECO:0008006" key="4">
    <source>
        <dbReference type="Google" id="ProtNLM"/>
    </source>
</evidence>
<evidence type="ECO:0000313" key="3">
    <source>
        <dbReference type="Proteomes" id="UP000610527"/>
    </source>
</evidence>
<feature type="transmembrane region" description="Helical" evidence="1">
    <location>
        <begin position="46"/>
        <end position="65"/>
    </location>
</feature>
<dbReference type="EMBL" id="JABVEG010000001">
    <property type="protein sequence ID" value="NUI81418.1"/>
    <property type="molecule type" value="Genomic_DNA"/>
</dbReference>
<sequence>MKVISNVLGFIILILVLFNILRVLTSLVESYFNMNFGIDGVLHNHYVIYGALALLAICAFLQELIEHRYNNNEQTF</sequence>
<evidence type="ECO:0000313" key="2">
    <source>
        <dbReference type="EMBL" id="NUI81418.1"/>
    </source>
</evidence>
<reference evidence="2 3" key="1">
    <citation type="submission" date="2020-06" db="EMBL/GenBank/DDBJ databases">
        <title>Staphylococcus borealis sp. nov. -A novel member of the Staphylococcaceae family isolated from skin and blood in humans.</title>
        <authorList>
            <person name="Pain M."/>
            <person name="Wolden R."/>
            <person name="Jaen-Luchoro D."/>
            <person name="Salva-Serra F."/>
            <person name="Iglesias B.P."/>
            <person name="Karlsson R."/>
            <person name="Klingenberg C."/>
            <person name="Cavanagh J.P."/>
        </authorList>
    </citation>
    <scope>NUCLEOTIDE SEQUENCE [LARGE SCALE GENOMIC DNA]</scope>
    <source>
        <strain evidence="2 3">58-22</strain>
    </source>
</reference>
<feature type="transmembrane region" description="Helical" evidence="1">
    <location>
        <begin position="7"/>
        <end position="26"/>
    </location>
</feature>
<keyword evidence="1" id="KW-0812">Transmembrane</keyword>
<dbReference type="GeneID" id="74185250"/>
<name>A0ABX2LGH1_9STAP</name>
<gene>
    <name evidence="2" type="ORF">HUN84_01405</name>
</gene>
<accession>A0ABX2LGH1</accession>
<comment type="caution">
    <text evidence="2">The sequence shown here is derived from an EMBL/GenBank/DDBJ whole genome shotgun (WGS) entry which is preliminary data.</text>
</comment>
<keyword evidence="1" id="KW-0472">Membrane</keyword>